<dbReference type="STRING" id="314265.R2601_03753"/>
<protein>
    <submittedName>
        <fullName evidence="1">Uncharacterized protein</fullName>
    </submittedName>
</protein>
<name>Q0FW95_SALBH</name>
<dbReference type="EMBL" id="AATQ01000001">
    <property type="protein sequence ID" value="EAU48657.1"/>
    <property type="molecule type" value="Genomic_DNA"/>
</dbReference>
<keyword evidence="2" id="KW-1185">Reference proteome</keyword>
<organism evidence="1 2">
    <name type="scientific">Salipiger bermudensis (strain DSM 26914 / JCM 13377 / KCTC 12554 / HTCC2601)</name>
    <name type="common">Pelagibaca bermudensis</name>
    <dbReference type="NCBI Taxonomy" id="314265"/>
    <lineage>
        <taxon>Bacteria</taxon>
        <taxon>Pseudomonadati</taxon>
        <taxon>Pseudomonadota</taxon>
        <taxon>Alphaproteobacteria</taxon>
        <taxon>Rhodobacterales</taxon>
        <taxon>Roseobacteraceae</taxon>
        <taxon>Salipiger</taxon>
    </lineage>
</organism>
<comment type="caution">
    <text evidence="1">The sequence shown here is derived from an EMBL/GenBank/DDBJ whole genome shotgun (WGS) entry which is preliminary data.</text>
</comment>
<dbReference type="HOGENOM" id="CLU_693018_0_0_5"/>
<reference evidence="1 2" key="1">
    <citation type="journal article" date="2010" name="J. Bacteriol.">
        <title>Genome sequences of Pelagibaca bermudensis HTCC2601T and Maritimibacter alkaliphilus HTCC2654T, the type strains of two marine Roseobacter genera.</title>
        <authorList>
            <person name="Thrash J.C."/>
            <person name="Cho J.C."/>
            <person name="Ferriera S."/>
            <person name="Johnson J."/>
            <person name="Vergin K.L."/>
            <person name="Giovannoni S.J."/>
        </authorList>
    </citation>
    <scope>NUCLEOTIDE SEQUENCE [LARGE SCALE GENOMIC DNA]</scope>
    <source>
        <strain evidence="2">DSM 26914 / JCM 13377 / KCTC 12554 / HTCC2601</strain>
    </source>
</reference>
<proteinExistence type="predicted"/>
<dbReference type="Proteomes" id="UP000006230">
    <property type="component" value="Unassembled WGS sequence"/>
</dbReference>
<sequence>MDGAPGVLAADEVEDLGGAGVGIDLDIAEHRAQSRCVTRHGLAVGGSEMPAGGAGIRRKFLERQRLELADIGRGRVRRAAGPFHGLDLDAPDLGGALLELVDDLLAGADDGLSGGKGHPAASRKIAIGHRRGVVDLGAHVLVGHAERVGRHHRHRGAAAADIGARIRDGDDAVAVDQAGGTRMARHVVPVARRHAAALIGAERLGVVGMRLERLEDLDEAVVGHRAVAKLTGALGDGVLQPQVDRIHTDLLGDHVEHALDGKAGLGRAGCPVGRGHGAVREHVMADRVLVGDVVLPEGAEAAIYEGRAGEGAGIVVELDLAGGDGAVALCADLDADLAVRGRAGGAEHLVARHGHLDRKPGLLRQHHRHRFEIDLGLAAEAAADLGGAGADVAR</sequence>
<evidence type="ECO:0000313" key="2">
    <source>
        <dbReference type="Proteomes" id="UP000006230"/>
    </source>
</evidence>
<accession>Q0FW95</accession>
<dbReference type="AlphaFoldDB" id="Q0FW95"/>
<evidence type="ECO:0000313" key="1">
    <source>
        <dbReference type="EMBL" id="EAU48657.1"/>
    </source>
</evidence>
<gene>
    <name evidence="1" type="ORF">R2601_03753</name>
</gene>